<keyword evidence="2" id="KW-1185">Reference proteome</keyword>
<gene>
    <name evidence="1" type="ORF">MIMGU_mgv1a019470mg</name>
</gene>
<name>A0A022RN01_ERYGU</name>
<evidence type="ECO:0000313" key="2">
    <source>
        <dbReference type="Proteomes" id="UP000030748"/>
    </source>
</evidence>
<accession>A0A022RN01</accession>
<evidence type="ECO:0008006" key="3">
    <source>
        <dbReference type="Google" id="ProtNLM"/>
    </source>
</evidence>
<dbReference type="SUPFAM" id="SSF52047">
    <property type="entry name" value="RNI-like"/>
    <property type="match status" value="1"/>
</dbReference>
<dbReference type="AlphaFoldDB" id="A0A022RN01"/>
<dbReference type="Gene3D" id="3.80.10.10">
    <property type="entry name" value="Ribonuclease Inhibitor"/>
    <property type="match status" value="1"/>
</dbReference>
<sequence length="268" mass="31116">METTEEHISRHHNRSNGEQTVDRLSILGQRWRYVWAYVPNLVFINDSQDAINTVFSLHKLRNIITFKLVGRNENHQIETWINNAVELSVQKLDINCRLCEVALPRRLRLCKTLVDLRLTDCGVIPKANESLQHLLSGCPLVEELEIYLYVDYYHCQISSPTIKRLVVNLHFHGADYDNQNYYHRLEINTHALVYLKFVDYTGQHIKCGALTSLIEAYIDIKAYINDFIYGLQHHYSHTSEVGSSSCIDSLQINITVTYSNINSFDFLL</sequence>
<dbReference type="InterPro" id="IPR050232">
    <property type="entry name" value="FBL13/AtMIF1-like"/>
</dbReference>
<protein>
    <recommendedName>
        <fullName evidence="3">FBD domain-containing protein</fullName>
    </recommendedName>
</protein>
<feature type="non-terminal residue" evidence="1">
    <location>
        <position position="268"/>
    </location>
</feature>
<dbReference type="PANTHER" id="PTHR31900:SF34">
    <property type="entry name" value="EMB|CAB62440.1-RELATED"/>
    <property type="match status" value="1"/>
</dbReference>
<dbReference type="PANTHER" id="PTHR31900">
    <property type="entry name" value="F-BOX/RNI SUPERFAMILY PROTEIN-RELATED"/>
    <property type="match status" value="1"/>
</dbReference>
<dbReference type="EMBL" id="KI630359">
    <property type="protein sequence ID" value="EYU41168.1"/>
    <property type="molecule type" value="Genomic_DNA"/>
</dbReference>
<reference evidence="1 2" key="1">
    <citation type="journal article" date="2013" name="Proc. Natl. Acad. Sci. U.S.A.">
        <title>Fine-scale variation in meiotic recombination in Mimulus inferred from population shotgun sequencing.</title>
        <authorList>
            <person name="Hellsten U."/>
            <person name="Wright K.M."/>
            <person name="Jenkins J."/>
            <person name="Shu S."/>
            <person name="Yuan Y."/>
            <person name="Wessler S.R."/>
            <person name="Schmutz J."/>
            <person name="Willis J.H."/>
            <person name="Rokhsar D.S."/>
        </authorList>
    </citation>
    <scope>NUCLEOTIDE SEQUENCE [LARGE SCALE GENOMIC DNA]</scope>
    <source>
        <strain evidence="2">cv. DUN x IM62</strain>
    </source>
</reference>
<dbReference type="Proteomes" id="UP000030748">
    <property type="component" value="Unassembled WGS sequence"/>
</dbReference>
<evidence type="ECO:0000313" key="1">
    <source>
        <dbReference type="EMBL" id="EYU41168.1"/>
    </source>
</evidence>
<dbReference type="STRING" id="4155.A0A022RN01"/>
<proteinExistence type="predicted"/>
<dbReference type="InterPro" id="IPR032675">
    <property type="entry name" value="LRR_dom_sf"/>
</dbReference>
<organism evidence="1 2">
    <name type="scientific">Erythranthe guttata</name>
    <name type="common">Yellow monkey flower</name>
    <name type="synonym">Mimulus guttatus</name>
    <dbReference type="NCBI Taxonomy" id="4155"/>
    <lineage>
        <taxon>Eukaryota</taxon>
        <taxon>Viridiplantae</taxon>
        <taxon>Streptophyta</taxon>
        <taxon>Embryophyta</taxon>
        <taxon>Tracheophyta</taxon>
        <taxon>Spermatophyta</taxon>
        <taxon>Magnoliopsida</taxon>
        <taxon>eudicotyledons</taxon>
        <taxon>Gunneridae</taxon>
        <taxon>Pentapetalae</taxon>
        <taxon>asterids</taxon>
        <taxon>lamiids</taxon>
        <taxon>Lamiales</taxon>
        <taxon>Phrymaceae</taxon>
        <taxon>Erythranthe</taxon>
    </lineage>
</organism>